<dbReference type="Proteomes" id="UP001428341">
    <property type="component" value="Unassembled WGS sequence"/>
</dbReference>
<accession>A0AAP0QQN3</accession>
<reference evidence="2 3" key="1">
    <citation type="submission" date="2024-05" db="EMBL/GenBank/DDBJ databases">
        <title>Haplotype-resolved chromosome-level genome assembly of Huyou (Citrus changshanensis).</title>
        <authorList>
            <person name="Miao C."/>
            <person name="Chen W."/>
            <person name="Wu Y."/>
            <person name="Wang L."/>
            <person name="Zhao S."/>
            <person name="Grierson D."/>
            <person name="Xu C."/>
            <person name="Chen K."/>
        </authorList>
    </citation>
    <scope>NUCLEOTIDE SEQUENCE [LARGE SCALE GENOMIC DNA]</scope>
    <source>
        <strain evidence="2">01-14</strain>
        <tissue evidence="2">Leaf</tissue>
    </source>
</reference>
<name>A0AAP0QQN3_9ROSI</name>
<keyword evidence="3" id="KW-1185">Reference proteome</keyword>
<feature type="region of interest" description="Disordered" evidence="1">
    <location>
        <begin position="1"/>
        <end position="22"/>
    </location>
</feature>
<dbReference type="EMBL" id="JBCGBO010000004">
    <property type="protein sequence ID" value="KAK9208992.1"/>
    <property type="molecule type" value="Genomic_DNA"/>
</dbReference>
<evidence type="ECO:0000256" key="1">
    <source>
        <dbReference type="SAM" id="MobiDB-lite"/>
    </source>
</evidence>
<gene>
    <name evidence="2" type="ORF">WN944_001353</name>
</gene>
<feature type="compositionally biased region" description="Polar residues" evidence="1">
    <location>
        <begin position="1"/>
        <end position="17"/>
    </location>
</feature>
<evidence type="ECO:0000313" key="2">
    <source>
        <dbReference type="EMBL" id="KAK9208992.1"/>
    </source>
</evidence>
<proteinExistence type="predicted"/>
<organism evidence="2 3">
    <name type="scientific">Citrus x changshan-huyou</name>
    <dbReference type="NCBI Taxonomy" id="2935761"/>
    <lineage>
        <taxon>Eukaryota</taxon>
        <taxon>Viridiplantae</taxon>
        <taxon>Streptophyta</taxon>
        <taxon>Embryophyta</taxon>
        <taxon>Tracheophyta</taxon>
        <taxon>Spermatophyta</taxon>
        <taxon>Magnoliopsida</taxon>
        <taxon>eudicotyledons</taxon>
        <taxon>Gunneridae</taxon>
        <taxon>Pentapetalae</taxon>
        <taxon>rosids</taxon>
        <taxon>malvids</taxon>
        <taxon>Sapindales</taxon>
        <taxon>Rutaceae</taxon>
        <taxon>Aurantioideae</taxon>
        <taxon>Citrus</taxon>
    </lineage>
</organism>
<comment type="caution">
    <text evidence="2">The sequence shown here is derived from an EMBL/GenBank/DDBJ whole genome shotgun (WGS) entry which is preliminary data.</text>
</comment>
<dbReference type="AlphaFoldDB" id="A0AAP0QQN3"/>
<sequence>MQQEEFFTSYFPSTEATSEIEAVQQRPPRLGNYTGDEWLSIDDGWKLLRPKGDDGSGFVTGDNTKS</sequence>
<protein>
    <submittedName>
        <fullName evidence="2">Uncharacterized protein</fullName>
    </submittedName>
</protein>
<evidence type="ECO:0000313" key="3">
    <source>
        <dbReference type="Proteomes" id="UP001428341"/>
    </source>
</evidence>